<sequence length="828" mass="93241">MRNAAMERLSRLITDPSEKPRRGRSDDEDRFSAKILAIHLDEGWFSFFLLALMVFCVTWCIQVANWVDNLNVLTFSTLLALLLGAWSAKQRSFPPALVYGGAVLLGVLFSVWRTLVLFYDGSFNAGIQGVVRGYELVLANRPNGDDGMVFLFIIFSCYILTYFSALLLYRWRLPWLAVVVNAVVLIFNLNNVDAPYVILLAIFLLAALLLLLRINLYQAIHGWRRKGLRYSDDLSWDFMQTGVVITIGILICAWLLPSYYVEPHLAQVWDPKGPLGQFSNLFNSSFTNSGNVAANHGNFKDTLVLGGNPNLTKDIVFKVKVNDPEAQYLTLVTYDTYDSGWSIAYADQKYHINANTTLITSTKKTHTVKQTIDVVVPPGEQQPYLVGASDITQMSVPANALDGSGGIIAWLGDDNTSLKAGMHYDVISTISSADKASLRAIPMPADAPDFSPEQTPTAQVPIEYFNPQVVKDFTKVPVYLEKDKRIKDLAEKIVTQAKAKTMYDKVEALESYLRQHYTYNTDIHPRGDVDPVLWFLFANKNHDGYCNYFSTAMTLMARSLGIPAREVAGYAPGTYENGQYTIRGVDAHSWTQIYFAGYGWINFEPSASFKTFTRPLADQYTGSNAAANGNNQVTIPSTGARANRNRNIDNPADNGGGSSNNQGQGKFWTQFSIVLWSVLIILLLLGGIFAFWWRRLFSQYSLATQLYGRVCTLAEWAGITRRSSQTPYEYLHYLAGSVLSTKDDTLALDRLADIYVRERWADPGSSEHPQSTGESNELPVLWKRLRLHLFVYVLRHPAFLRRVPEALVRFYKGIQKRLRKRKTPRIEF</sequence>
<feature type="compositionally biased region" description="Polar residues" evidence="1">
    <location>
        <begin position="627"/>
        <end position="637"/>
    </location>
</feature>
<dbReference type="Gene3D" id="3.10.620.30">
    <property type="match status" value="1"/>
</dbReference>
<dbReference type="RefSeq" id="WP_126625886.1">
    <property type="nucleotide sequence ID" value="NZ_BIFT01000001.1"/>
</dbReference>
<dbReference type="PANTHER" id="PTHR42736:SF1">
    <property type="entry name" value="PROTEIN-GLUTAMINE GAMMA-GLUTAMYLTRANSFERASE"/>
    <property type="match status" value="1"/>
</dbReference>
<dbReference type="Pfam" id="PF13559">
    <property type="entry name" value="DUF4129"/>
    <property type="match status" value="1"/>
</dbReference>
<evidence type="ECO:0000313" key="5">
    <source>
        <dbReference type="Proteomes" id="UP000287171"/>
    </source>
</evidence>
<name>A0A402B1Q6_9CHLR</name>
<feature type="transmembrane region" description="Helical" evidence="2">
    <location>
        <begin position="44"/>
        <end position="64"/>
    </location>
</feature>
<reference evidence="5" key="1">
    <citation type="submission" date="2018-12" db="EMBL/GenBank/DDBJ databases">
        <title>Tengunoibacter tsumagoiensis gen. nov., sp. nov., Dictyobacter kobayashii sp. nov., D. alpinus sp. nov., and D. joshuensis sp. nov. and description of Dictyobacteraceae fam. nov. within the order Ktedonobacterales isolated from Tengu-no-mugimeshi.</title>
        <authorList>
            <person name="Wang C.M."/>
            <person name="Zheng Y."/>
            <person name="Sakai Y."/>
            <person name="Toyoda A."/>
            <person name="Minakuchi Y."/>
            <person name="Abe K."/>
            <person name="Yokota A."/>
            <person name="Yabe S."/>
        </authorList>
    </citation>
    <scope>NUCLEOTIDE SEQUENCE [LARGE SCALE GENOMIC DNA]</scope>
    <source>
        <strain evidence="5">Uno16</strain>
    </source>
</reference>
<dbReference type="InterPro" id="IPR038765">
    <property type="entry name" value="Papain-like_cys_pep_sf"/>
</dbReference>
<evidence type="ECO:0000256" key="2">
    <source>
        <dbReference type="SAM" id="Phobius"/>
    </source>
</evidence>
<feature type="transmembrane region" description="Helical" evidence="2">
    <location>
        <begin position="173"/>
        <end position="190"/>
    </location>
</feature>
<protein>
    <recommendedName>
        <fullName evidence="3">Transglutaminase-like domain-containing protein</fullName>
    </recommendedName>
</protein>
<keyword evidence="2" id="KW-0472">Membrane</keyword>
<dbReference type="EMBL" id="BIFT01000001">
    <property type="protein sequence ID" value="GCE25290.1"/>
    <property type="molecule type" value="Genomic_DNA"/>
</dbReference>
<comment type="caution">
    <text evidence="4">The sequence shown here is derived from an EMBL/GenBank/DDBJ whole genome shotgun (WGS) entry which is preliminary data.</text>
</comment>
<accession>A0A402B1Q6</accession>
<keyword evidence="2" id="KW-1133">Transmembrane helix</keyword>
<dbReference type="SMART" id="SM00460">
    <property type="entry name" value="TGc"/>
    <property type="match status" value="1"/>
</dbReference>
<dbReference type="Proteomes" id="UP000287171">
    <property type="component" value="Unassembled WGS sequence"/>
</dbReference>
<evidence type="ECO:0000313" key="4">
    <source>
        <dbReference type="EMBL" id="GCE25290.1"/>
    </source>
</evidence>
<organism evidence="4 5">
    <name type="scientific">Dictyobacter alpinus</name>
    <dbReference type="NCBI Taxonomy" id="2014873"/>
    <lineage>
        <taxon>Bacteria</taxon>
        <taxon>Bacillati</taxon>
        <taxon>Chloroflexota</taxon>
        <taxon>Ktedonobacteria</taxon>
        <taxon>Ktedonobacterales</taxon>
        <taxon>Dictyobacteraceae</taxon>
        <taxon>Dictyobacter</taxon>
    </lineage>
</organism>
<feature type="transmembrane region" description="Helical" evidence="2">
    <location>
        <begin position="97"/>
        <end position="119"/>
    </location>
</feature>
<feature type="transmembrane region" description="Helical" evidence="2">
    <location>
        <begin position="667"/>
        <end position="693"/>
    </location>
</feature>
<dbReference type="InterPro" id="IPR002931">
    <property type="entry name" value="Transglutaminase-like"/>
</dbReference>
<proteinExistence type="predicted"/>
<feature type="transmembrane region" description="Helical" evidence="2">
    <location>
        <begin position="238"/>
        <end position="256"/>
    </location>
</feature>
<gene>
    <name evidence="4" type="ORF">KDA_07740</name>
</gene>
<feature type="transmembrane region" description="Helical" evidence="2">
    <location>
        <begin position="70"/>
        <end position="88"/>
    </location>
</feature>
<evidence type="ECO:0000259" key="3">
    <source>
        <dbReference type="SMART" id="SM00460"/>
    </source>
</evidence>
<dbReference type="PANTHER" id="PTHR42736">
    <property type="entry name" value="PROTEIN-GLUTAMINE GAMMA-GLUTAMYLTRANSFERASE"/>
    <property type="match status" value="1"/>
</dbReference>
<dbReference type="InterPro" id="IPR025403">
    <property type="entry name" value="TgpA-like_C"/>
</dbReference>
<dbReference type="SUPFAM" id="SSF54001">
    <property type="entry name" value="Cysteine proteinases"/>
    <property type="match status" value="1"/>
</dbReference>
<feature type="transmembrane region" description="Helical" evidence="2">
    <location>
        <begin position="148"/>
        <end position="168"/>
    </location>
</feature>
<dbReference type="InterPro" id="IPR052901">
    <property type="entry name" value="Bact_TGase-like"/>
</dbReference>
<dbReference type="OrthoDB" id="9804872at2"/>
<feature type="region of interest" description="Disordered" evidence="1">
    <location>
        <begin position="627"/>
        <end position="660"/>
    </location>
</feature>
<keyword evidence="5" id="KW-1185">Reference proteome</keyword>
<feature type="transmembrane region" description="Helical" evidence="2">
    <location>
        <begin position="196"/>
        <end position="217"/>
    </location>
</feature>
<dbReference type="AlphaFoldDB" id="A0A402B1Q6"/>
<feature type="domain" description="Transglutaminase-like" evidence="3">
    <location>
        <begin position="538"/>
        <end position="607"/>
    </location>
</feature>
<evidence type="ECO:0000256" key="1">
    <source>
        <dbReference type="SAM" id="MobiDB-lite"/>
    </source>
</evidence>
<dbReference type="Pfam" id="PF01841">
    <property type="entry name" value="Transglut_core"/>
    <property type="match status" value="1"/>
</dbReference>
<keyword evidence="2" id="KW-0812">Transmembrane</keyword>